<dbReference type="Gene3D" id="3.40.350.10">
    <property type="entry name" value="Creatinase/prolidase N-terminal domain"/>
    <property type="match status" value="2"/>
</dbReference>
<comment type="cofactor">
    <cofactor evidence="1">
        <name>Mn(2+)</name>
        <dbReference type="ChEBI" id="CHEBI:29035"/>
    </cofactor>
</comment>
<dbReference type="GO" id="GO:0005737">
    <property type="term" value="C:cytoplasm"/>
    <property type="evidence" value="ECO:0007669"/>
    <property type="project" value="UniProtKB-ARBA"/>
</dbReference>
<dbReference type="PANTHER" id="PTHR43763">
    <property type="entry name" value="XAA-PRO AMINOPEPTIDASE 1"/>
    <property type="match status" value="1"/>
</dbReference>
<evidence type="ECO:0008006" key="10">
    <source>
        <dbReference type="Google" id="ProtNLM"/>
    </source>
</evidence>
<dbReference type="GeneID" id="73379371"/>
<organism evidence="8 9">
    <name type="scientific">Candida oxycetoniae</name>
    <dbReference type="NCBI Taxonomy" id="497107"/>
    <lineage>
        <taxon>Eukaryota</taxon>
        <taxon>Fungi</taxon>
        <taxon>Dikarya</taxon>
        <taxon>Ascomycota</taxon>
        <taxon>Saccharomycotina</taxon>
        <taxon>Pichiomycetes</taxon>
        <taxon>Debaryomycetaceae</taxon>
        <taxon>Candida/Lodderomyces clade</taxon>
        <taxon>Candida</taxon>
    </lineage>
</organism>
<dbReference type="InterPro" id="IPR000994">
    <property type="entry name" value="Pept_M24"/>
</dbReference>
<evidence type="ECO:0000256" key="4">
    <source>
        <dbReference type="ARBA" id="ARBA00023211"/>
    </source>
</evidence>
<keyword evidence="4" id="KW-0464">Manganese</keyword>
<evidence type="ECO:0000256" key="2">
    <source>
        <dbReference type="ARBA" id="ARBA00022723"/>
    </source>
</evidence>
<dbReference type="EMBL" id="JAHUZD010000035">
    <property type="protein sequence ID" value="KAI3405438.2"/>
    <property type="molecule type" value="Genomic_DNA"/>
</dbReference>
<evidence type="ECO:0000313" key="8">
    <source>
        <dbReference type="EMBL" id="KAI3405438.2"/>
    </source>
</evidence>
<feature type="domain" description="Peptidase M24" evidence="5">
    <location>
        <begin position="459"/>
        <end position="657"/>
    </location>
</feature>
<proteinExistence type="predicted"/>
<dbReference type="RefSeq" id="XP_049181183.1">
    <property type="nucleotide sequence ID" value="XM_049322910.1"/>
</dbReference>
<dbReference type="InterPro" id="IPR050422">
    <property type="entry name" value="X-Pro_aminopeptidase_P"/>
</dbReference>
<comment type="caution">
    <text evidence="8">The sequence shown here is derived from an EMBL/GenBank/DDBJ whole genome shotgun (WGS) entry which is preliminary data.</text>
</comment>
<feature type="domain" description="Creatinase N-terminal" evidence="6">
    <location>
        <begin position="96"/>
        <end position="238"/>
    </location>
</feature>
<keyword evidence="9" id="KW-1185">Reference proteome</keyword>
<reference evidence="8" key="1">
    <citation type="journal article" date="2022" name="DNA Res.">
        <title>Genome analysis of five recently described species of the CUG-Ser clade uncovers Candida theae as a new hybrid lineage with pathogenic potential in the Candida parapsilosis species complex.</title>
        <authorList>
            <person name="Mixao V."/>
            <person name="Del Olmo V."/>
            <person name="Hegedusova E."/>
            <person name="Saus E."/>
            <person name="Pryszcz L."/>
            <person name="Cillingova A."/>
            <person name="Nosek J."/>
            <person name="Gabaldon T."/>
        </authorList>
    </citation>
    <scope>NUCLEOTIDE SEQUENCE</scope>
    <source>
        <strain evidence="8">CBS 10844</strain>
    </source>
</reference>
<name>A0AAI9WYS3_9ASCO</name>
<evidence type="ECO:0000259" key="5">
    <source>
        <dbReference type="Pfam" id="PF00557"/>
    </source>
</evidence>
<dbReference type="InterPro" id="IPR036005">
    <property type="entry name" value="Creatinase/aminopeptidase-like"/>
</dbReference>
<keyword evidence="3" id="KW-0378">Hydrolase</keyword>
<dbReference type="Proteomes" id="UP001202479">
    <property type="component" value="Unassembled WGS sequence"/>
</dbReference>
<dbReference type="SUPFAM" id="SSF55920">
    <property type="entry name" value="Creatinase/aminopeptidase"/>
    <property type="match status" value="1"/>
</dbReference>
<dbReference type="InterPro" id="IPR029149">
    <property type="entry name" value="Creatin/AminoP/Spt16_N"/>
</dbReference>
<protein>
    <recommendedName>
        <fullName evidence="10">Xaa-Pro aminopeptidase P</fullName>
    </recommendedName>
</protein>
<dbReference type="GO" id="GO:0016787">
    <property type="term" value="F:hydrolase activity"/>
    <property type="evidence" value="ECO:0007669"/>
    <property type="project" value="UniProtKB-KW"/>
</dbReference>
<dbReference type="Pfam" id="PF16188">
    <property type="entry name" value="Peptidase_M24_C"/>
    <property type="match status" value="1"/>
</dbReference>
<dbReference type="SUPFAM" id="SSF53092">
    <property type="entry name" value="Creatinase/prolidase N-terminal domain"/>
    <property type="match status" value="1"/>
</dbReference>
<dbReference type="Gene3D" id="3.90.230.10">
    <property type="entry name" value="Creatinase/methionine aminopeptidase superfamily"/>
    <property type="match status" value="1"/>
</dbReference>
<dbReference type="InterPro" id="IPR000587">
    <property type="entry name" value="Creatinase_N"/>
</dbReference>
<feature type="domain" description="Peptidase M24 C-terminal" evidence="7">
    <location>
        <begin position="670"/>
        <end position="734"/>
    </location>
</feature>
<dbReference type="AlphaFoldDB" id="A0AAI9WYS3"/>
<gene>
    <name evidence="8" type="ORF">KGF56_001754</name>
</gene>
<evidence type="ECO:0000259" key="7">
    <source>
        <dbReference type="Pfam" id="PF16188"/>
    </source>
</evidence>
<dbReference type="PANTHER" id="PTHR43763:SF6">
    <property type="entry name" value="XAA-PRO AMINOPEPTIDASE 1"/>
    <property type="match status" value="1"/>
</dbReference>
<evidence type="ECO:0000259" key="6">
    <source>
        <dbReference type="Pfam" id="PF01321"/>
    </source>
</evidence>
<accession>A0AAI9WYS3</accession>
<sequence length="735" mass="84012">MSEKEPLLEKANFGSLSNLNNENEPRFKCPALLKSFSFNPLLNCLPQLSKHGEDEQEEFEYIEYSDDDMVLPDLPYVENPVILPNSRLTQKEKLFELRKLMREYGIGVYIIPSEDEHQSEYTSLSDKRREFISGFTGSAGVAIVTLTNSDTLQGQAFLSTDGRYFLQAERQLDSKLWKLIKQGSKNEKPWTEQAIECAVKNPFSKTISCDSRTINLVIGQFFQIKQHCADFRFLPSSQINLVDVVWGDEKPKRSLDPIYHLALKYSGEHTNDKLERIRKIMKEKSAMYYIIIELDSIAWLFNLRCDGDIPFSPVFFSYAIVTLSSVKLYVEKAKIAKEDKVLENYLSTIKGLTIESYMEFYKDVSRLKPTTRTMAMHSESNSKKMIMLPAKSSTVYALYDIVANSFSQSQILHESVIANMKIFKNKTESFNAKIAQYKDSLVFILFGSWLEHQLVRKNAKISEYDAACKMYSLRKDMPNFKGLSYETISSTGANAAIIHYTPTKENNQIIDPNKIYLLDSGGHYLEGTTDITRTYMFGSQNLVSQDYRKYYTLVLKGHLGISMAKFPQHSTNTGTLLDAYSRQPLWNHGLDFNHGVGHGVGSFGLVHEGPLYISPTTVGGSSQLDLFQPGAIVTDEPGFYINNEVGFRVESELEVTEQDSSFGKSKDGRNFLGFDYLTKVPFCNKLIDTKYLTPIEVQWINEYHRDIRNEFAQKLLDLNNKRAFNWLIKETAPIH</sequence>
<dbReference type="Pfam" id="PF16189">
    <property type="entry name" value="Creatinase_N_2"/>
    <property type="match status" value="1"/>
</dbReference>
<evidence type="ECO:0000256" key="1">
    <source>
        <dbReference type="ARBA" id="ARBA00001936"/>
    </source>
</evidence>
<dbReference type="FunFam" id="3.90.230.10:FF:000004">
    <property type="entry name" value="xaa-Pro aminopeptidase 1 isoform X1"/>
    <property type="match status" value="1"/>
</dbReference>
<dbReference type="GO" id="GO:0046872">
    <property type="term" value="F:metal ion binding"/>
    <property type="evidence" value="ECO:0007669"/>
    <property type="project" value="UniProtKB-KW"/>
</dbReference>
<dbReference type="Pfam" id="PF01321">
    <property type="entry name" value="Creatinase_N"/>
    <property type="match status" value="1"/>
</dbReference>
<keyword evidence="2" id="KW-0479">Metal-binding</keyword>
<evidence type="ECO:0000256" key="3">
    <source>
        <dbReference type="ARBA" id="ARBA00022801"/>
    </source>
</evidence>
<dbReference type="Pfam" id="PF00557">
    <property type="entry name" value="Peptidase_M24"/>
    <property type="match status" value="1"/>
</dbReference>
<dbReference type="InterPro" id="IPR032416">
    <property type="entry name" value="Peptidase_M24_C"/>
</dbReference>
<evidence type="ECO:0000313" key="9">
    <source>
        <dbReference type="Proteomes" id="UP001202479"/>
    </source>
</evidence>